<dbReference type="AlphaFoldDB" id="M8C074"/>
<protein>
    <submittedName>
        <fullName evidence="2">Uncharacterized protein</fullName>
    </submittedName>
</protein>
<evidence type="ECO:0000256" key="1">
    <source>
        <dbReference type="SAM" id="MobiDB-lite"/>
    </source>
</evidence>
<feature type="compositionally biased region" description="Polar residues" evidence="1">
    <location>
        <begin position="1"/>
        <end position="10"/>
    </location>
</feature>
<sequence>MRVSSRQQQLARPEIPSWGRRRPRKALAAPPAEKPAADDDMSEGIASPDTPLELGPRGGGCSHSCLTLASRANMDKMAYWRFLVQVVRWKDKAAAVETGSRLGRKKEFVQLLLSAKNRGKTDPRLASLGSNYGNLKNVVDVLKAFELYCQVPPLLKTNKELYHFSLTLFMHFSHGIIYETKSIYWITIISGSICTTCVQPLSDFGGMLWLQNYALPTYRWKGEAHQGMPYYGKNEALLKIVYYYLSSMWGDQPKEVSMNTICPYILISVALEF</sequence>
<name>M8C074_AEGTA</name>
<dbReference type="ExpressionAtlas" id="M8C074">
    <property type="expression patterns" value="baseline"/>
</dbReference>
<dbReference type="EnsemblPlants" id="EMT12479">
    <property type="protein sequence ID" value="EMT12479"/>
    <property type="gene ID" value="F775_52672"/>
</dbReference>
<reference evidence="2" key="1">
    <citation type="submission" date="2015-06" db="UniProtKB">
        <authorList>
            <consortium name="EnsemblPlants"/>
        </authorList>
    </citation>
    <scope>IDENTIFICATION</scope>
</reference>
<feature type="region of interest" description="Disordered" evidence="1">
    <location>
        <begin position="1"/>
        <end position="57"/>
    </location>
</feature>
<evidence type="ECO:0000313" key="2">
    <source>
        <dbReference type="EnsemblPlants" id="EMT12479"/>
    </source>
</evidence>
<proteinExistence type="predicted"/>
<organism evidence="2">
    <name type="scientific">Aegilops tauschii</name>
    <name type="common">Tausch's goatgrass</name>
    <name type="synonym">Aegilops squarrosa</name>
    <dbReference type="NCBI Taxonomy" id="37682"/>
    <lineage>
        <taxon>Eukaryota</taxon>
        <taxon>Viridiplantae</taxon>
        <taxon>Streptophyta</taxon>
        <taxon>Embryophyta</taxon>
        <taxon>Tracheophyta</taxon>
        <taxon>Spermatophyta</taxon>
        <taxon>Magnoliopsida</taxon>
        <taxon>Liliopsida</taxon>
        <taxon>Poales</taxon>
        <taxon>Poaceae</taxon>
        <taxon>BOP clade</taxon>
        <taxon>Pooideae</taxon>
        <taxon>Triticodae</taxon>
        <taxon>Triticeae</taxon>
        <taxon>Triticinae</taxon>
        <taxon>Aegilops</taxon>
    </lineage>
</organism>
<accession>M8C074</accession>